<dbReference type="AlphaFoldDB" id="A0A9W8XZT3"/>
<evidence type="ECO:0000313" key="3">
    <source>
        <dbReference type="Proteomes" id="UP001140513"/>
    </source>
</evidence>
<feature type="region of interest" description="Disordered" evidence="1">
    <location>
        <begin position="54"/>
        <end position="76"/>
    </location>
</feature>
<dbReference type="OrthoDB" id="3912456at2759"/>
<name>A0A9W8XZT3_9PLEO</name>
<keyword evidence="3" id="KW-1185">Reference proteome</keyword>
<dbReference type="GeneID" id="80905193"/>
<evidence type="ECO:0000256" key="1">
    <source>
        <dbReference type="SAM" id="MobiDB-lite"/>
    </source>
</evidence>
<proteinExistence type="predicted"/>
<accession>A0A9W8XZT3</accession>
<dbReference type="EMBL" id="JAPEUX010000001">
    <property type="protein sequence ID" value="KAJ4361094.1"/>
    <property type="molecule type" value="Genomic_DNA"/>
</dbReference>
<comment type="caution">
    <text evidence="2">The sequence shown here is derived from an EMBL/GenBank/DDBJ whole genome shotgun (WGS) entry which is preliminary data.</text>
</comment>
<evidence type="ECO:0000313" key="2">
    <source>
        <dbReference type="EMBL" id="KAJ4361094.1"/>
    </source>
</evidence>
<organism evidence="2 3">
    <name type="scientific">Didymosphaeria variabile</name>
    <dbReference type="NCBI Taxonomy" id="1932322"/>
    <lineage>
        <taxon>Eukaryota</taxon>
        <taxon>Fungi</taxon>
        <taxon>Dikarya</taxon>
        <taxon>Ascomycota</taxon>
        <taxon>Pezizomycotina</taxon>
        <taxon>Dothideomycetes</taxon>
        <taxon>Pleosporomycetidae</taxon>
        <taxon>Pleosporales</taxon>
        <taxon>Massarineae</taxon>
        <taxon>Didymosphaeriaceae</taxon>
        <taxon>Didymosphaeria</taxon>
    </lineage>
</organism>
<dbReference type="RefSeq" id="XP_056077296.1">
    <property type="nucleotide sequence ID" value="XM_056210474.1"/>
</dbReference>
<reference evidence="2" key="1">
    <citation type="submission" date="2022-10" db="EMBL/GenBank/DDBJ databases">
        <title>Tapping the CABI collections for fungal endophytes: first genome assemblies for Collariella, Neodidymelliopsis, Ascochyta clinopodiicola, Didymella pomorum, Didymosphaeria variabile, Neocosmospora piperis and Neocucurbitaria cava.</title>
        <authorList>
            <person name="Hill R."/>
        </authorList>
    </citation>
    <scope>NUCLEOTIDE SEQUENCE</scope>
    <source>
        <strain evidence="2">IMI 356815</strain>
    </source>
</reference>
<sequence>MRSSIRGTSAFEAFLRFGDDRNYTADGDVTIPMRDSVAGEHGAMQAIVLGHAANSEAPRLRERGGTWGNDDDETLSDHHVNAASSAKGPQRAKIVGRAIDGHPSEAGFLVEGGTNGLGYWRGDDVSSLATSRVFAGMIR</sequence>
<protein>
    <submittedName>
        <fullName evidence="2">Uncharacterized protein</fullName>
    </submittedName>
</protein>
<dbReference type="Proteomes" id="UP001140513">
    <property type="component" value="Unassembled WGS sequence"/>
</dbReference>
<gene>
    <name evidence="2" type="ORF">N0V89_001663</name>
</gene>